<proteinExistence type="predicted"/>
<dbReference type="HOGENOM" id="CLU_045009_0_0_1"/>
<feature type="chain" id="PRO_5004508204" evidence="1">
    <location>
        <begin position="24"/>
        <end position="402"/>
    </location>
</feature>
<dbReference type="KEGG" id="glz:GLAREA_05195"/>
<gene>
    <name evidence="2" type="ORF">GLAREA_05195</name>
</gene>
<evidence type="ECO:0000313" key="2">
    <source>
        <dbReference type="EMBL" id="EPE35857.1"/>
    </source>
</evidence>
<reference evidence="2 3" key="1">
    <citation type="journal article" date="2013" name="BMC Genomics">
        <title>Genomics-driven discovery of the pneumocandin biosynthetic gene cluster in the fungus Glarea lozoyensis.</title>
        <authorList>
            <person name="Chen L."/>
            <person name="Yue Q."/>
            <person name="Zhang X."/>
            <person name="Xiang M."/>
            <person name="Wang C."/>
            <person name="Li S."/>
            <person name="Che Y."/>
            <person name="Ortiz-Lopez F.J."/>
            <person name="Bills G.F."/>
            <person name="Liu X."/>
            <person name="An Z."/>
        </authorList>
    </citation>
    <scope>NUCLEOTIDE SEQUENCE [LARGE SCALE GENOMIC DNA]</scope>
    <source>
        <strain evidence="3">ATCC 20868 / MF5171</strain>
    </source>
</reference>
<protein>
    <submittedName>
        <fullName evidence="2">Uncharacterized protein</fullName>
    </submittedName>
</protein>
<dbReference type="OMA" id="VIRYHNG"/>
<keyword evidence="1" id="KW-0732">Signal</keyword>
<accession>S3DBQ7</accession>
<dbReference type="EMBL" id="KE145353">
    <property type="protein sequence ID" value="EPE35857.1"/>
    <property type="molecule type" value="Genomic_DNA"/>
</dbReference>
<organism evidence="2 3">
    <name type="scientific">Glarea lozoyensis (strain ATCC 20868 / MF5171)</name>
    <dbReference type="NCBI Taxonomy" id="1116229"/>
    <lineage>
        <taxon>Eukaryota</taxon>
        <taxon>Fungi</taxon>
        <taxon>Dikarya</taxon>
        <taxon>Ascomycota</taxon>
        <taxon>Pezizomycotina</taxon>
        <taxon>Leotiomycetes</taxon>
        <taxon>Helotiales</taxon>
        <taxon>Helotiaceae</taxon>
        <taxon>Glarea</taxon>
    </lineage>
</organism>
<dbReference type="OrthoDB" id="3643156at2759"/>
<dbReference type="STRING" id="1116229.S3DBQ7"/>
<evidence type="ECO:0000313" key="3">
    <source>
        <dbReference type="Proteomes" id="UP000016922"/>
    </source>
</evidence>
<keyword evidence="3" id="KW-1185">Reference proteome</keyword>
<evidence type="ECO:0000256" key="1">
    <source>
        <dbReference type="SAM" id="SignalP"/>
    </source>
</evidence>
<dbReference type="AlphaFoldDB" id="S3DBQ7"/>
<feature type="signal peptide" evidence="1">
    <location>
        <begin position="1"/>
        <end position="23"/>
    </location>
</feature>
<name>S3DBQ7_GLAL2</name>
<dbReference type="GeneID" id="19464249"/>
<sequence length="402" mass="45736">MFPIRSSWRYMLILFGVCNLVNSSQVVLQDAQKDVSQAPYRADNPRIYPLPECERCPSEKEIRAPGVGFAVETSYGAAVVRLQDGSLQQIALIEGDASYTALFRRLATGPMFPDPYYFDCKRDVWDYFMRQAQRYLNKLIGRPANPETAILAAMVSALQHETQTWHSAQKEEINDVFDHLKLKNFLAQSIYRKELYATSAASAGYETAMCNNFTDVYKCENEELELPARRVLHIDFNQESLSRTIITLSSVWDGSIDYRFVDTDLGYAHHGDLLDTAPERDSEQYWTSISARIRKLAMSSRHAIEKLMLTGTSASDPRFEAAIREALHDILAQEVIADLVGDADTADDETEWRVKFTFATAQGAARVAKRVQEIPFMCRQTDECRKRHERAQDEIRDRVASG</sequence>
<dbReference type="RefSeq" id="XP_008076675.1">
    <property type="nucleotide sequence ID" value="XM_008078484.1"/>
</dbReference>
<dbReference type="eggNOG" id="ENOG502SRM1">
    <property type="taxonomic scope" value="Eukaryota"/>
</dbReference>
<dbReference type="Proteomes" id="UP000016922">
    <property type="component" value="Unassembled WGS sequence"/>
</dbReference>